<feature type="region of interest" description="Disordered" evidence="5">
    <location>
        <begin position="283"/>
        <end position="305"/>
    </location>
</feature>
<name>A0ABV7KZM5_9PROT</name>
<organism evidence="7 8">
    <name type="scientific">Marinibaculum pumilum</name>
    <dbReference type="NCBI Taxonomy" id="1766165"/>
    <lineage>
        <taxon>Bacteria</taxon>
        <taxon>Pseudomonadati</taxon>
        <taxon>Pseudomonadota</taxon>
        <taxon>Alphaproteobacteria</taxon>
        <taxon>Rhodospirillales</taxon>
        <taxon>Rhodospirillaceae</taxon>
        <taxon>Marinibaculum</taxon>
    </lineage>
</organism>
<proteinExistence type="inferred from homology"/>
<dbReference type="EMBL" id="JBHRTR010000025">
    <property type="protein sequence ID" value="MFC3227772.1"/>
    <property type="molecule type" value="Genomic_DNA"/>
</dbReference>
<dbReference type="SUPFAM" id="SSF46785">
    <property type="entry name" value="Winged helix' DNA-binding domain"/>
    <property type="match status" value="1"/>
</dbReference>
<dbReference type="InterPro" id="IPR005119">
    <property type="entry name" value="LysR_subst-bd"/>
</dbReference>
<dbReference type="InterPro" id="IPR036390">
    <property type="entry name" value="WH_DNA-bd_sf"/>
</dbReference>
<evidence type="ECO:0000256" key="4">
    <source>
        <dbReference type="ARBA" id="ARBA00023163"/>
    </source>
</evidence>
<dbReference type="PANTHER" id="PTHR30346:SF28">
    <property type="entry name" value="HTH-TYPE TRANSCRIPTIONAL REGULATOR CYNR"/>
    <property type="match status" value="1"/>
</dbReference>
<dbReference type="Gene3D" id="1.10.10.10">
    <property type="entry name" value="Winged helix-like DNA-binding domain superfamily/Winged helix DNA-binding domain"/>
    <property type="match status" value="1"/>
</dbReference>
<dbReference type="InterPro" id="IPR036388">
    <property type="entry name" value="WH-like_DNA-bd_sf"/>
</dbReference>
<reference evidence="8" key="1">
    <citation type="journal article" date="2019" name="Int. J. Syst. Evol. Microbiol.">
        <title>The Global Catalogue of Microorganisms (GCM) 10K type strain sequencing project: providing services to taxonomists for standard genome sequencing and annotation.</title>
        <authorList>
            <consortium name="The Broad Institute Genomics Platform"/>
            <consortium name="The Broad Institute Genome Sequencing Center for Infectious Disease"/>
            <person name="Wu L."/>
            <person name="Ma J."/>
        </authorList>
    </citation>
    <scope>NUCLEOTIDE SEQUENCE [LARGE SCALE GENOMIC DNA]</scope>
    <source>
        <strain evidence="8">KCTC 42964</strain>
    </source>
</reference>
<dbReference type="Pfam" id="PF03466">
    <property type="entry name" value="LysR_substrate"/>
    <property type="match status" value="1"/>
</dbReference>
<evidence type="ECO:0000256" key="1">
    <source>
        <dbReference type="ARBA" id="ARBA00009437"/>
    </source>
</evidence>
<dbReference type="PRINTS" id="PR00039">
    <property type="entry name" value="HTHLYSR"/>
</dbReference>
<dbReference type="SUPFAM" id="SSF53850">
    <property type="entry name" value="Periplasmic binding protein-like II"/>
    <property type="match status" value="1"/>
</dbReference>
<keyword evidence="3" id="KW-0238">DNA-binding</keyword>
<dbReference type="CDD" id="cd05466">
    <property type="entry name" value="PBP2_LTTR_substrate"/>
    <property type="match status" value="1"/>
</dbReference>
<evidence type="ECO:0000256" key="3">
    <source>
        <dbReference type="ARBA" id="ARBA00023125"/>
    </source>
</evidence>
<dbReference type="InterPro" id="IPR000847">
    <property type="entry name" value="LysR_HTH_N"/>
</dbReference>
<dbReference type="PROSITE" id="PS50931">
    <property type="entry name" value="HTH_LYSR"/>
    <property type="match status" value="1"/>
</dbReference>
<dbReference type="PANTHER" id="PTHR30346">
    <property type="entry name" value="TRANSCRIPTIONAL DUAL REGULATOR HCAR-RELATED"/>
    <property type="match status" value="1"/>
</dbReference>
<evidence type="ECO:0000256" key="2">
    <source>
        <dbReference type="ARBA" id="ARBA00023015"/>
    </source>
</evidence>
<dbReference type="Gene3D" id="3.40.190.10">
    <property type="entry name" value="Periplasmic binding protein-like II"/>
    <property type="match status" value="2"/>
</dbReference>
<keyword evidence="2" id="KW-0805">Transcription regulation</keyword>
<protein>
    <submittedName>
        <fullName evidence="7">LysR family transcriptional regulator</fullName>
    </submittedName>
</protein>
<keyword evidence="4" id="KW-0804">Transcription</keyword>
<gene>
    <name evidence="7" type="ORF">ACFOGJ_11050</name>
</gene>
<comment type="caution">
    <text evidence="7">The sequence shown here is derived from an EMBL/GenBank/DDBJ whole genome shotgun (WGS) entry which is preliminary data.</text>
</comment>
<dbReference type="Pfam" id="PF00126">
    <property type="entry name" value="HTH_1"/>
    <property type="match status" value="1"/>
</dbReference>
<dbReference type="RefSeq" id="WP_379900229.1">
    <property type="nucleotide sequence ID" value="NZ_JBHRTR010000025.1"/>
</dbReference>
<feature type="domain" description="HTH lysR-type" evidence="6">
    <location>
        <begin position="1"/>
        <end position="58"/>
    </location>
</feature>
<evidence type="ECO:0000259" key="6">
    <source>
        <dbReference type="PROSITE" id="PS50931"/>
    </source>
</evidence>
<evidence type="ECO:0000313" key="7">
    <source>
        <dbReference type="EMBL" id="MFC3227772.1"/>
    </source>
</evidence>
<accession>A0ABV7KZM5</accession>
<evidence type="ECO:0000256" key="5">
    <source>
        <dbReference type="SAM" id="MobiDB-lite"/>
    </source>
</evidence>
<dbReference type="Proteomes" id="UP001595528">
    <property type="component" value="Unassembled WGS sequence"/>
</dbReference>
<comment type="similarity">
    <text evidence="1">Belongs to the LysR transcriptional regulatory family.</text>
</comment>
<keyword evidence="8" id="KW-1185">Reference proteome</keyword>
<evidence type="ECO:0000313" key="8">
    <source>
        <dbReference type="Proteomes" id="UP001595528"/>
    </source>
</evidence>
<sequence>MDLKQIRYFCAIADAGSFSAGARRAYVTQPTLSAAIAGLEAELGVRLFDRRARGTALTTEGQRVLAHARAVLRETERLRAAALPAAQAAPRTLGLLPSLPADLVAATLSALRAAAPDQAWRTEDAGGDHLRQRLAAGRYDAILTRLEPPAPGHGQKRLAGDRLALAFAAADRPAGPVTPAVLHGRPLIVRTHCEFLQAASRLLDDWQVRPQVVARTGDDGRALALVAGGVGACLMPDSLHRDGVVHVRPEGVDLVRQLGLEWIGTAPPGIAALAADGLQQVLSPPAGSATPRPARRGAAAGSVRG</sequence>